<dbReference type="GO" id="GO:0003725">
    <property type="term" value="F:double-stranded RNA binding"/>
    <property type="evidence" value="ECO:0007669"/>
    <property type="project" value="TreeGrafter"/>
</dbReference>
<evidence type="ECO:0000256" key="3">
    <source>
        <dbReference type="ARBA" id="ARBA00022759"/>
    </source>
</evidence>
<dbReference type="RefSeq" id="WP_265581872.1">
    <property type="nucleotide sequence ID" value="NZ_CP036172.1"/>
</dbReference>
<dbReference type="SUPFAM" id="SSF54768">
    <property type="entry name" value="dsRNA-binding domain-like"/>
    <property type="match status" value="1"/>
</dbReference>
<dbReference type="Gene3D" id="3.30.160.20">
    <property type="match status" value="1"/>
</dbReference>
<dbReference type="PROSITE" id="PS50142">
    <property type="entry name" value="RNASE_3_2"/>
    <property type="match status" value="1"/>
</dbReference>
<name>A0A8A3S4G2_9EURY</name>
<keyword evidence="4" id="KW-0378">Hydrolase</keyword>
<organism evidence="8 9">
    <name type="scientific">Methanofollis aquaemaris</name>
    <dbReference type="NCBI Taxonomy" id="126734"/>
    <lineage>
        <taxon>Archaea</taxon>
        <taxon>Methanobacteriati</taxon>
        <taxon>Methanobacteriota</taxon>
        <taxon>Stenosarchaea group</taxon>
        <taxon>Methanomicrobia</taxon>
        <taxon>Methanomicrobiales</taxon>
        <taxon>Methanomicrobiaceae</taxon>
        <taxon>Methanofollis</taxon>
    </lineage>
</organism>
<proteinExistence type="inferred from homology"/>
<dbReference type="Pfam" id="PF14622">
    <property type="entry name" value="Ribonucleas_3_3"/>
    <property type="match status" value="1"/>
</dbReference>
<reference evidence="8" key="2">
    <citation type="submission" date="2019-02" db="EMBL/GenBank/DDBJ databases">
        <authorList>
            <person name="Chen S.-C."/>
            <person name="Chien H.-H."/>
            <person name="Lai M.-C."/>
        </authorList>
    </citation>
    <scope>NUCLEOTIDE SEQUENCE</scope>
    <source>
        <strain evidence="8">N2F9704</strain>
    </source>
</reference>
<reference evidence="8" key="1">
    <citation type="journal article" date="2001" name="Int. J. Syst. Evol. Microbiol.">
        <title>Methanofollis aquaemaris sp. nov., a methanogen isolated from an aquaculture fish pond.</title>
        <authorList>
            <person name="Lai M.C."/>
            <person name="Chen S.C."/>
        </authorList>
    </citation>
    <scope>NUCLEOTIDE SEQUENCE</scope>
    <source>
        <strain evidence="8">N2F9704</strain>
    </source>
</reference>
<dbReference type="HAMAP" id="MF_00104">
    <property type="entry name" value="RNase_III"/>
    <property type="match status" value="1"/>
</dbReference>
<evidence type="ECO:0000259" key="7">
    <source>
        <dbReference type="PROSITE" id="PS50142"/>
    </source>
</evidence>
<gene>
    <name evidence="8" type="ORF">RJ40_02920</name>
</gene>
<dbReference type="SMART" id="SM00535">
    <property type="entry name" value="RIBOc"/>
    <property type="match status" value="1"/>
</dbReference>
<dbReference type="Proteomes" id="UP001042704">
    <property type="component" value="Chromosome"/>
</dbReference>
<dbReference type="AlphaFoldDB" id="A0A8A3S4G2"/>
<dbReference type="SMART" id="SM00358">
    <property type="entry name" value="DSRM"/>
    <property type="match status" value="1"/>
</dbReference>
<evidence type="ECO:0000313" key="9">
    <source>
        <dbReference type="Proteomes" id="UP001042704"/>
    </source>
</evidence>
<dbReference type="InterPro" id="IPR011907">
    <property type="entry name" value="RNase_III"/>
</dbReference>
<dbReference type="EMBL" id="CP036172">
    <property type="protein sequence ID" value="QSZ66526.1"/>
    <property type="molecule type" value="Genomic_DNA"/>
</dbReference>
<keyword evidence="9" id="KW-1185">Reference proteome</keyword>
<accession>A0A8A3S4G2</accession>
<dbReference type="CDD" id="cd00593">
    <property type="entry name" value="RIBOc"/>
    <property type="match status" value="1"/>
</dbReference>
<dbReference type="GeneID" id="76423283"/>
<protein>
    <submittedName>
        <fullName evidence="8">Ribonuclease III family protein</fullName>
    </submittedName>
</protein>
<evidence type="ECO:0000259" key="6">
    <source>
        <dbReference type="PROSITE" id="PS50137"/>
    </source>
</evidence>
<dbReference type="InterPro" id="IPR014720">
    <property type="entry name" value="dsRBD_dom"/>
</dbReference>
<dbReference type="PANTHER" id="PTHR11207">
    <property type="entry name" value="RIBONUCLEASE III"/>
    <property type="match status" value="1"/>
</dbReference>
<evidence type="ECO:0000256" key="5">
    <source>
        <dbReference type="ARBA" id="ARBA00022884"/>
    </source>
</evidence>
<feature type="domain" description="RNase III" evidence="7">
    <location>
        <begin position="9"/>
        <end position="140"/>
    </location>
</feature>
<evidence type="ECO:0000313" key="8">
    <source>
        <dbReference type="EMBL" id="QSZ66526.1"/>
    </source>
</evidence>
<evidence type="ECO:0000256" key="2">
    <source>
        <dbReference type="ARBA" id="ARBA00022722"/>
    </source>
</evidence>
<keyword evidence="2" id="KW-0540">Nuclease</keyword>
<dbReference type="PANTHER" id="PTHR11207:SF0">
    <property type="entry name" value="RIBONUCLEASE 3"/>
    <property type="match status" value="1"/>
</dbReference>
<dbReference type="Pfam" id="PF00035">
    <property type="entry name" value="dsrm"/>
    <property type="match status" value="1"/>
</dbReference>
<evidence type="ECO:0000256" key="4">
    <source>
        <dbReference type="ARBA" id="ARBA00022801"/>
    </source>
</evidence>
<dbReference type="GO" id="GO:0004525">
    <property type="term" value="F:ribonuclease III activity"/>
    <property type="evidence" value="ECO:0007669"/>
    <property type="project" value="InterPro"/>
</dbReference>
<dbReference type="InterPro" id="IPR036389">
    <property type="entry name" value="RNase_III_sf"/>
</dbReference>
<keyword evidence="5" id="KW-0694">RNA-binding</keyword>
<dbReference type="GO" id="GO:0010468">
    <property type="term" value="P:regulation of gene expression"/>
    <property type="evidence" value="ECO:0007669"/>
    <property type="project" value="TreeGrafter"/>
</dbReference>
<dbReference type="Gene3D" id="1.10.1520.10">
    <property type="entry name" value="Ribonuclease III domain"/>
    <property type="match status" value="1"/>
</dbReference>
<evidence type="ECO:0000256" key="1">
    <source>
        <dbReference type="ARBA" id="ARBA00010183"/>
    </source>
</evidence>
<feature type="domain" description="DRBM" evidence="6">
    <location>
        <begin position="164"/>
        <end position="233"/>
    </location>
</feature>
<dbReference type="SUPFAM" id="SSF69065">
    <property type="entry name" value="RNase III domain-like"/>
    <property type="match status" value="1"/>
</dbReference>
<dbReference type="GO" id="GO:0006364">
    <property type="term" value="P:rRNA processing"/>
    <property type="evidence" value="ECO:0007669"/>
    <property type="project" value="InterPro"/>
</dbReference>
<dbReference type="InterPro" id="IPR000999">
    <property type="entry name" value="RNase_III_dom"/>
</dbReference>
<keyword evidence="3" id="KW-0255">Endonuclease</keyword>
<dbReference type="PROSITE" id="PS50137">
    <property type="entry name" value="DS_RBD"/>
    <property type="match status" value="1"/>
</dbReference>
<dbReference type="KEGG" id="maqe:RJ40_02920"/>
<sequence>MEWTRKIELTQFLAQPGIGVTDPDDETLARFDQAMTHRSYAYEHPLELCPRPDYERIEFLGDRVLNFIVAEYLFRHFDCSEGALSKRMEATKNEHLGVIVPATGIGLEQHILLGAGQPLTRPIIADVFEAFICALYLHLGLDRTREIVLGLIADDVLHFDPDGNVIGRLQEHLQQEYSEMPEYLILGREGPDHAPTFACAVTAPGLLSARGRGRSKADAKRAAARKALSALEDRADASLTR</sequence>
<dbReference type="CDD" id="cd10845">
    <property type="entry name" value="DSRM_RNAse_III_family"/>
    <property type="match status" value="1"/>
</dbReference>
<comment type="similarity">
    <text evidence="1">Belongs to the ribonuclease III family.</text>
</comment>